<gene>
    <name evidence="2" type="ORF">A2U01_0021244</name>
</gene>
<proteinExistence type="predicted"/>
<dbReference type="Proteomes" id="UP000265520">
    <property type="component" value="Unassembled WGS sequence"/>
</dbReference>
<dbReference type="Gene3D" id="1.10.1520.10">
    <property type="entry name" value="Ribonuclease III domain"/>
    <property type="match status" value="1"/>
</dbReference>
<feature type="non-terminal residue" evidence="2">
    <location>
        <position position="1"/>
    </location>
</feature>
<dbReference type="GO" id="GO:0005737">
    <property type="term" value="C:cytoplasm"/>
    <property type="evidence" value="ECO:0007669"/>
    <property type="project" value="TreeGrafter"/>
</dbReference>
<sequence length="60" mass="6762">IREFVEAVEKENDFAVVVYGGSVKAPKILADVMESVAAAVYVDVDFDLKKLWVHHDEKIQ</sequence>
<dbReference type="InterPro" id="IPR036389">
    <property type="entry name" value="RNase_III_sf"/>
</dbReference>
<evidence type="ECO:0000313" key="2">
    <source>
        <dbReference type="EMBL" id="MCI00227.1"/>
    </source>
</evidence>
<organism evidence="2 3">
    <name type="scientific">Trifolium medium</name>
    <dbReference type="NCBI Taxonomy" id="97028"/>
    <lineage>
        <taxon>Eukaryota</taxon>
        <taxon>Viridiplantae</taxon>
        <taxon>Streptophyta</taxon>
        <taxon>Embryophyta</taxon>
        <taxon>Tracheophyta</taxon>
        <taxon>Spermatophyta</taxon>
        <taxon>Magnoliopsida</taxon>
        <taxon>eudicotyledons</taxon>
        <taxon>Gunneridae</taxon>
        <taxon>Pentapetalae</taxon>
        <taxon>rosids</taxon>
        <taxon>fabids</taxon>
        <taxon>Fabales</taxon>
        <taxon>Fabaceae</taxon>
        <taxon>Papilionoideae</taxon>
        <taxon>50 kb inversion clade</taxon>
        <taxon>NPAAA clade</taxon>
        <taxon>Hologalegina</taxon>
        <taxon>IRL clade</taxon>
        <taxon>Trifolieae</taxon>
        <taxon>Trifolium</taxon>
    </lineage>
</organism>
<dbReference type="AlphaFoldDB" id="A0A392NK00"/>
<dbReference type="PANTHER" id="PTHR14950">
    <property type="entry name" value="DICER-RELATED"/>
    <property type="match status" value="1"/>
</dbReference>
<dbReference type="SUPFAM" id="SSF69065">
    <property type="entry name" value="RNase III domain-like"/>
    <property type="match status" value="1"/>
</dbReference>
<name>A0A392NK00_9FABA</name>
<dbReference type="GO" id="GO:0005634">
    <property type="term" value="C:nucleus"/>
    <property type="evidence" value="ECO:0007669"/>
    <property type="project" value="TreeGrafter"/>
</dbReference>
<reference evidence="2 3" key="1">
    <citation type="journal article" date="2018" name="Front. Plant Sci.">
        <title>Red Clover (Trifolium pratense) and Zigzag Clover (T. medium) - A Picture of Genomic Similarities and Differences.</title>
        <authorList>
            <person name="Dluhosova J."/>
            <person name="Istvanek J."/>
            <person name="Nedelnik J."/>
            <person name="Repkova J."/>
        </authorList>
    </citation>
    <scope>NUCLEOTIDE SEQUENCE [LARGE SCALE GENOMIC DNA]</scope>
    <source>
        <strain evidence="3">cv. 10/8</strain>
        <tissue evidence="2">Leaf</tissue>
    </source>
</reference>
<dbReference type="GO" id="GO:0003723">
    <property type="term" value="F:RNA binding"/>
    <property type="evidence" value="ECO:0007669"/>
    <property type="project" value="TreeGrafter"/>
</dbReference>
<protein>
    <submittedName>
        <fullName evidence="2">Ribonuclease 3-like protein 2</fullName>
    </submittedName>
</protein>
<keyword evidence="1" id="KW-0378">Hydrolase</keyword>
<comment type="caution">
    <text evidence="2">The sequence shown here is derived from an EMBL/GenBank/DDBJ whole genome shotgun (WGS) entry which is preliminary data.</text>
</comment>
<keyword evidence="3" id="KW-1185">Reference proteome</keyword>
<accession>A0A392NK00</accession>
<dbReference type="EMBL" id="LXQA010042590">
    <property type="protein sequence ID" value="MCI00227.1"/>
    <property type="molecule type" value="Genomic_DNA"/>
</dbReference>
<dbReference type="GO" id="GO:0030422">
    <property type="term" value="P:siRNA processing"/>
    <property type="evidence" value="ECO:0007669"/>
    <property type="project" value="TreeGrafter"/>
</dbReference>
<evidence type="ECO:0000313" key="3">
    <source>
        <dbReference type="Proteomes" id="UP000265520"/>
    </source>
</evidence>
<evidence type="ECO:0000256" key="1">
    <source>
        <dbReference type="ARBA" id="ARBA00022801"/>
    </source>
</evidence>
<dbReference type="PANTHER" id="PTHR14950:SF49">
    <property type="entry name" value="RIBONUCLEASE 3-LIKE PROTEIN 2-RELATED"/>
    <property type="match status" value="1"/>
</dbReference>
<dbReference type="GO" id="GO:0004525">
    <property type="term" value="F:ribonuclease III activity"/>
    <property type="evidence" value="ECO:0007669"/>
    <property type="project" value="InterPro"/>
</dbReference>